<dbReference type="EMBL" id="MLFT02000005">
    <property type="protein sequence ID" value="PHT47990.1"/>
    <property type="molecule type" value="Genomic_DNA"/>
</dbReference>
<reference evidence="6" key="2">
    <citation type="journal article" date="2017" name="J. Anim. Genet.">
        <title>Multiple reference genome sequences of hot pepper reveal the massive evolution of plant disease resistance genes by retroduplication.</title>
        <authorList>
            <person name="Kim S."/>
            <person name="Park J."/>
            <person name="Yeom S.-I."/>
            <person name="Kim Y.-M."/>
            <person name="Seo E."/>
            <person name="Kim K.-T."/>
            <person name="Kim M.-S."/>
            <person name="Lee J.M."/>
            <person name="Cheong K."/>
            <person name="Shin H.-S."/>
            <person name="Kim S.-B."/>
            <person name="Han K."/>
            <person name="Lee J."/>
            <person name="Park M."/>
            <person name="Lee H.-A."/>
            <person name="Lee H.-Y."/>
            <person name="Lee Y."/>
            <person name="Oh S."/>
            <person name="Lee J.H."/>
            <person name="Choi E."/>
            <person name="Choi E."/>
            <person name="Lee S.E."/>
            <person name="Jeon J."/>
            <person name="Kim H."/>
            <person name="Choi G."/>
            <person name="Song H."/>
            <person name="Lee J."/>
            <person name="Lee S.-C."/>
            <person name="Kwon J.-K."/>
            <person name="Lee H.-Y."/>
            <person name="Koo N."/>
            <person name="Hong Y."/>
            <person name="Kim R.W."/>
            <person name="Kang W.-H."/>
            <person name="Huh J.H."/>
            <person name="Kang B.-C."/>
            <person name="Yang T.-J."/>
            <person name="Lee Y.-H."/>
            <person name="Bennetzen J.L."/>
            <person name="Choi D."/>
        </authorList>
    </citation>
    <scope>NUCLEOTIDE SEQUENCE [LARGE SCALE GENOMIC DNA]</scope>
    <source>
        <strain evidence="6">cv. PBC81</strain>
    </source>
</reference>
<evidence type="ECO:0000313" key="5">
    <source>
        <dbReference type="EMBL" id="PHT47990.1"/>
    </source>
</evidence>
<feature type="coiled-coil region" evidence="3">
    <location>
        <begin position="98"/>
        <end position="139"/>
    </location>
</feature>
<dbReference type="InterPro" id="IPR029688">
    <property type="entry name" value="ICR"/>
</dbReference>
<evidence type="ECO:0000256" key="3">
    <source>
        <dbReference type="SAM" id="Coils"/>
    </source>
</evidence>
<keyword evidence="2 3" id="KW-0175">Coiled coil</keyword>
<protein>
    <submittedName>
        <fullName evidence="5">Uncharacterized protein</fullName>
    </submittedName>
</protein>
<dbReference type="STRING" id="33114.A0A2G2WS34"/>
<dbReference type="AlphaFoldDB" id="A0A2G2WS34"/>
<name>A0A2G2WS34_CAPBA</name>
<gene>
    <name evidence="5" type="ORF">CQW23_12198</name>
</gene>
<evidence type="ECO:0000256" key="2">
    <source>
        <dbReference type="ARBA" id="ARBA00023054"/>
    </source>
</evidence>
<feature type="compositionally biased region" description="Basic residues" evidence="4">
    <location>
        <begin position="1"/>
        <end position="10"/>
    </location>
</feature>
<accession>A0A2G2WS34</accession>
<comment type="caution">
    <text evidence="5">The sequence shown here is derived from an EMBL/GenBank/DDBJ whole genome shotgun (WGS) entry which is preliminary data.</text>
</comment>
<dbReference type="Proteomes" id="UP000224567">
    <property type="component" value="Unassembled WGS sequence"/>
</dbReference>
<sequence>MDCYHSHMRIRNASNNDDDLKDNEIPLERIGDHEIPDDDDLKETDVFEVPLKKVVLKPPLNIEISRPSTKDDLKSASLFPTEPVKPSFEVLNLKDKEISLLKSKFEEKKKELKVFRQENEILKKKLSEMMLEISSAKAKEEETSLKLIQVTQELETSKNDGVNSKEKIEATEKAKEALKTEMKKLRVQIE</sequence>
<proteinExistence type="inferred from homology"/>
<organism evidence="5 6">
    <name type="scientific">Capsicum baccatum</name>
    <name type="common">Peruvian pepper</name>
    <dbReference type="NCBI Taxonomy" id="33114"/>
    <lineage>
        <taxon>Eukaryota</taxon>
        <taxon>Viridiplantae</taxon>
        <taxon>Streptophyta</taxon>
        <taxon>Embryophyta</taxon>
        <taxon>Tracheophyta</taxon>
        <taxon>Spermatophyta</taxon>
        <taxon>Magnoliopsida</taxon>
        <taxon>eudicotyledons</taxon>
        <taxon>Gunneridae</taxon>
        <taxon>Pentapetalae</taxon>
        <taxon>asterids</taxon>
        <taxon>lamiids</taxon>
        <taxon>Solanales</taxon>
        <taxon>Solanaceae</taxon>
        <taxon>Solanoideae</taxon>
        <taxon>Capsiceae</taxon>
        <taxon>Capsicum</taxon>
    </lineage>
</organism>
<feature type="region of interest" description="Disordered" evidence="4">
    <location>
        <begin position="1"/>
        <end position="23"/>
    </location>
</feature>
<dbReference type="OrthoDB" id="782896at2759"/>
<comment type="similarity">
    <text evidence="1">Belongs to the ICR family.</text>
</comment>
<reference evidence="5 6" key="1">
    <citation type="journal article" date="2017" name="Genome Biol.">
        <title>New reference genome sequences of hot pepper reveal the massive evolution of plant disease-resistance genes by retroduplication.</title>
        <authorList>
            <person name="Kim S."/>
            <person name="Park J."/>
            <person name="Yeom S.I."/>
            <person name="Kim Y.M."/>
            <person name="Seo E."/>
            <person name="Kim K.T."/>
            <person name="Kim M.S."/>
            <person name="Lee J.M."/>
            <person name="Cheong K."/>
            <person name="Shin H.S."/>
            <person name="Kim S.B."/>
            <person name="Han K."/>
            <person name="Lee J."/>
            <person name="Park M."/>
            <person name="Lee H.A."/>
            <person name="Lee H.Y."/>
            <person name="Lee Y."/>
            <person name="Oh S."/>
            <person name="Lee J.H."/>
            <person name="Choi E."/>
            <person name="Choi E."/>
            <person name="Lee S.E."/>
            <person name="Jeon J."/>
            <person name="Kim H."/>
            <person name="Choi G."/>
            <person name="Song H."/>
            <person name="Lee J."/>
            <person name="Lee S.C."/>
            <person name="Kwon J.K."/>
            <person name="Lee H.Y."/>
            <person name="Koo N."/>
            <person name="Hong Y."/>
            <person name="Kim R.W."/>
            <person name="Kang W.H."/>
            <person name="Huh J.H."/>
            <person name="Kang B.C."/>
            <person name="Yang T.J."/>
            <person name="Lee Y.H."/>
            <person name="Bennetzen J.L."/>
            <person name="Choi D."/>
        </authorList>
    </citation>
    <scope>NUCLEOTIDE SEQUENCE [LARGE SCALE GENOMIC DNA]</scope>
    <source>
        <strain evidence="6">cv. PBC81</strain>
    </source>
</reference>
<evidence type="ECO:0000256" key="1">
    <source>
        <dbReference type="ARBA" id="ARBA00009778"/>
    </source>
</evidence>
<evidence type="ECO:0000256" key="4">
    <source>
        <dbReference type="SAM" id="MobiDB-lite"/>
    </source>
</evidence>
<dbReference type="PANTHER" id="PTHR34224">
    <property type="entry name" value="INTERACTOR OF CONSTITUTIVE ACTIVE ROPS 2, CHLOROPLASTIC-RELATED"/>
    <property type="match status" value="1"/>
</dbReference>
<evidence type="ECO:0000313" key="6">
    <source>
        <dbReference type="Proteomes" id="UP000224567"/>
    </source>
</evidence>
<keyword evidence="6" id="KW-1185">Reference proteome</keyword>
<dbReference type="PANTHER" id="PTHR34224:SF12">
    <property type="entry name" value="INTERACTOR OF CONSTITUTIVE ACTIVE ROPS 1-LIKE"/>
    <property type="match status" value="1"/>
</dbReference>